<evidence type="ECO:0000313" key="14">
    <source>
        <dbReference type="Proteomes" id="UP000694523"/>
    </source>
</evidence>
<evidence type="ECO:0000259" key="12">
    <source>
        <dbReference type="PROSITE" id="PS50853"/>
    </source>
</evidence>
<keyword evidence="3 10" id="KW-0812">Transmembrane</keyword>
<dbReference type="Ensembl" id="ENSNMLT00000043836.1">
    <property type="protein sequence ID" value="ENSNMLP00000039398.1"/>
    <property type="gene ID" value="ENSNMLG00000024248.1"/>
</dbReference>
<feature type="domain" description="Fibronectin type-III" evidence="12">
    <location>
        <begin position="121"/>
        <end position="228"/>
    </location>
</feature>
<evidence type="ECO:0000256" key="9">
    <source>
        <dbReference type="ARBA" id="ARBA00023180"/>
    </source>
</evidence>
<dbReference type="InterPro" id="IPR013783">
    <property type="entry name" value="Ig-like_fold"/>
</dbReference>
<dbReference type="InterPro" id="IPR036116">
    <property type="entry name" value="FN3_sf"/>
</dbReference>
<feature type="chain" id="PRO_5034358251" description="Fibronectin type-III domain-containing protein" evidence="11">
    <location>
        <begin position="26"/>
        <end position="762"/>
    </location>
</feature>
<feature type="signal peptide" evidence="11">
    <location>
        <begin position="1"/>
        <end position="25"/>
    </location>
</feature>
<dbReference type="PROSITE" id="PS50853">
    <property type="entry name" value="FN3"/>
    <property type="match status" value="3"/>
</dbReference>
<evidence type="ECO:0000256" key="4">
    <source>
        <dbReference type="ARBA" id="ARBA00022729"/>
    </source>
</evidence>
<keyword evidence="9" id="KW-0325">Glycoprotein</keyword>
<dbReference type="CDD" id="cd00063">
    <property type="entry name" value="FN3"/>
    <property type="match status" value="2"/>
</dbReference>
<keyword evidence="7 10" id="KW-0472">Membrane</keyword>
<proteinExistence type="inferred from homology"/>
<reference evidence="13" key="1">
    <citation type="submission" date="2025-08" db="UniProtKB">
        <authorList>
            <consortium name="Ensembl"/>
        </authorList>
    </citation>
    <scope>IDENTIFICATION</scope>
</reference>
<dbReference type="AlphaFoldDB" id="A0A8C6WXL2"/>
<evidence type="ECO:0000256" key="7">
    <source>
        <dbReference type="ARBA" id="ARBA00023136"/>
    </source>
</evidence>
<name>A0A8C6WXL2_9GOBI</name>
<keyword evidence="6 10" id="KW-1133">Transmembrane helix</keyword>
<protein>
    <recommendedName>
        <fullName evidence="12">Fibronectin type-III domain-containing protein</fullName>
    </recommendedName>
</protein>
<dbReference type="InterPro" id="IPR003961">
    <property type="entry name" value="FN3_dom"/>
</dbReference>
<feature type="domain" description="Fibronectin type-III" evidence="12">
    <location>
        <begin position="335"/>
        <end position="431"/>
    </location>
</feature>
<dbReference type="InterPro" id="IPR052672">
    <property type="entry name" value="Type1_Cytokine_Rcpt_Type2"/>
</dbReference>
<reference evidence="13" key="2">
    <citation type="submission" date="2025-09" db="UniProtKB">
        <authorList>
            <consortium name="Ensembl"/>
        </authorList>
    </citation>
    <scope>IDENTIFICATION</scope>
</reference>
<dbReference type="SMART" id="SM00060">
    <property type="entry name" value="FN3"/>
    <property type="match status" value="4"/>
</dbReference>
<accession>A0A8C6WXL2</accession>
<keyword evidence="14" id="KW-1185">Reference proteome</keyword>
<comment type="subcellular location">
    <subcellularLocation>
        <location evidence="1">Membrane</location>
        <topology evidence="1">Single-pass type I membrane protein</topology>
    </subcellularLocation>
</comment>
<keyword evidence="5" id="KW-0677">Repeat</keyword>
<organism evidence="13 14">
    <name type="scientific">Neogobius melanostomus</name>
    <name type="common">round goby</name>
    <dbReference type="NCBI Taxonomy" id="47308"/>
    <lineage>
        <taxon>Eukaryota</taxon>
        <taxon>Metazoa</taxon>
        <taxon>Chordata</taxon>
        <taxon>Craniata</taxon>
        <taxon>Vertebrata</taxon>
        <taxon>Euteleostomi</taxon>
        <taxon>Actinopterygii</taxon>
        <taxon>Neopterygii</taxon>
        <taxon>Teleostei</taxon>
        <taxon>Neoteleostei</taxon>
        <taxon>Acanthomorphata</taxon>
        <taxon>Gobiaria</taxon>
        <taxon>Gobiiformes</taxon>
        <taxon>Gobioidei</taxon>
        <taxon>Gobiidae</taxon>
        <taxon>Benthophilinae</taxon>
        <taxon>Neogobiini</taxon>
        <taxon>Neogobius</taxon>
    </lineage>
</organism>
<dbReference type="Pfam" id="PF00041">
    <property type="entry name" value="fn3"/>
    <property type="match status" value="2"/>
</dbReference>
<evidence type="ECO:0000256" key="8">
    <source>
        <dbReference type="ARBA" id="ARBA00023170"/>
    </source>
</evidence>
<evidence type="ECO:0000256" key="11">
    <source>
        <dbReference type="SAM" id="SignalP"/>
    </source>
</evidence>
<dbReference type="Proteomes" id="UP000694523">
    <property type="component" value="Unplaced"/>
</dbReference>
<dbReference type="GO" id="GO:0005886">
    <property type="term" value="C:plasma membrane"/>
    <property type="evidence" value="ECO:0007669"/>
    <property type="project" value="UniProtKB-ARBA"/>
</dbReference>
<comment type="similarity">
    <text evidence="2">Belongs to the type I cytokine receptor family. Type 2 subfamily.</text>
</comment>
<evidence type="ECO:0000256" key="3">
    <source>
        <dbReference type="ARBA" id="ARBA00022692"/>
    </source>
</evidence>
<keyword evidence="8" id="KW-0675">Receptor</keyword>
<evidence type="ECO:0000256" key="1">
    <source>
        <dbReference type="ARBA" id="ARBA00004479"/>
    </source>
</evidence>
<evidence type="ECO:0000256" key="2">
    <source>
        <dbReference type="ARBA" id="ARBA00008921"/>
    </source>
</evidence>
<dbReference type="PANTHER" id="PTHR48423">
    <property type="entry name" value="INTERLEUKIN-27 RECEPTOR SUBUNIT ALPHA"/>
    <property type="match status" value="1"/>
</dbReference>
<evidence type="ECO:0000256" key="10">
    <source>
        <dbReference type="SAM" id="Phobius"/>
    </source>
</evidence>
<feature type="domain" description="Fibronectin type-III" evidence="12">
    <location>
        <begin position="433"/>
        <end position="525"/>
    </location>
</feature>
<keyword evidence="4 11" id="KW-0732">Signal</keyword>
<dbReference type="Gene3D" id="2.60.40.10">
    <property type="entry name" value="Immunoglobulins"/>
    <property type="match status" value="5"/>
</dbReference>
<evidence type="ECO:0000256" key="6">
    <source>
        <dbReference type="ARBA" id="ARBA00022989"/>
    </source>
</evidence>
<sequence length="762" mass="84581">MALRLWTGLLAARLFLVLPSLMCNGLKAPVLIDCVLLPQANITCEWKPGDPQTTHYTLSVQRETDVPWSCTTPNTSCTVGNKDLAVNFEFCINITAHSRHGDVVVSSQPPCQLGVYIAMLAPVNLNSVTSVDGKPQCLTVSWKGKTPLLFPIPDREIGDGPLESQIEFKADGQPGERVSNVTVKSTSFEACIFRPDTLYSVRLRHRYQGGRSTWSHWSNDRPGKTTEDAPSSAPMFWRRVINRDSYRLTSLLWKPLPHDLANGRIVSYNISCVDENAEGLREKGNCTYLDISHTSCILKLPMGPCSCSISASTSVGTSPKASIWLRKAYEKDPPPPRLLSVTPVDDRSLELKWACSSAAPASLSGFIVEWSVVTQKNNSLLHWERVNSSTTAVIITEEVEPFQRYAVSVRALYGKEGGGRSQTKFVYTRQGVPSAGPLVRVQTSGSTVKLSWSLPVEEQRGFIRDYTLFYQTTNQTVKSEPLPGTFEHHSVDSLSPGIYEFWMQASTDAGAGAIGPRTSANIGREESNVVLFSLLPFALISLVLIVMVCVAQNEIVKAFCQEVPDPSHSSVSKWNPETVTGMKFPKPDIKYSDVVLLSDRETENYERYNPFDCKTKYQTGARTTNLADTNFNSCPVIYSNILSNAESASLLELQHHSYPDVRHNKQTQEGVGEQCHYSTEGDFAPFYQMHQPDFACSSFRAASQLHNVDLNSFTSKPLDSFSQIEPMQQNPSFSGLPFPDLLFKDFMDLPQSSMQCDPYLPV</sequence>
<evidence type="ECO:0000313" key="13">
    <source>
        <dbReference type="Ensembl" id="ENSNMLP00000039398.1"/>
    </source>
</evidence>
<dbReference type="SUPFAM" id="SSF49265">
    <property type="entry name" value="Fibronectin type III"/>
    <property type="match status" value="3"/>
</dbReference>
<feature type="transmembrane region" description="Helical" evidence="10">
    <location>
        <begin position="529"/>
        <end position="551"/>
    </location>
</feature>
<dbReference type="PANTHER" id="PTHR48423:SF1">
    <property type="entry name" value="INTERLEUKIN-27 RECEPTOR SUBUNIT ALPHA"/>
    <property type="match status" value="1"/>
</dbReference>
<evidence type="ECO:0000256" key="5">
    <source>
        <dbReference type="ARBA" id="ARBA00022737"/>
    </source>
</evidence>